<evidence type="ECO:0000256" key="5">
    <source>
        <dbReference type="ARBA" id="ARBA00022989"/>
    </source>
</evidence>
<proteinExistence type="inferred from homology"/>
<dbReference type="NCBIfam" id="TIGR00879">
    <property type="entry name" value="SP"/>
    <property type="match status" value="1"/>
</dbReference>
<dbReference type="SUPFAM" id="SSF103473">
    <property type="entry name" value="MFS general substrate transporter"/>
    <property type="match status" value="1"/>
</dbReference>
<keyword evidence="3 7" id="KW-0813">Transport</keyword>
<dbReference type="InterPro" id="IPR036259">
    <property type="entry name" value="MFS_trans_sf"/>
</dbReference>
<reference evidence="10 11" key="1">
    <citation type="submission" date="2018-10" db="EMBL/GenBank/DDBJ databases">
        <title>Fifty Aureobasidium pullulans genomes reveal a recombining polyextremotolerant generalist.</title>
        <authorList>
            <person name="Gostincar C."/>
            <person name="Turk M."/>
            <person name="Zajc J."/>
            <person name="Gunde-Cimerman N."/>
        </authorList>
    </citation>
    <scope>NUCLEOTIDE SEQUENCE [LARGE SCALE GENOMIC DNA]</scope>
    <source>
        <strain evidence="10 11">EXF-11900</strain>
    </source>
</reference>
<feature type="transmembrane region" description="Helical" evidence="8">
    <location>
        <begin position="310"/>
        <end position="334"/>
    </location>
</feature>
<name>A0A4S8STT4_AURPU</name>
<comment type="similarity">
    <text evidence="2 7">Belongs to the major facilitator superfamily. Sugar transporter (TC 2.A.1.1) family.</text>
</comment>
<dbReference type="Gene3D" id="1.20.1250.20">
    <property type="entry name" value="MFS general substrate transporter like domains"/>
    <property type="match status" value="1"/>
</dbReference>
<evidence type="ECO:0000256" key="7">
    <source>
        <dbReference type="RuleBase" id="RU003346"/>
    </source>
</evidence>
<dbReference type="EMBL" id="QZAF01000059">
    <property type="protein sequence ID" value="THV74554.1"/>
    <property type="molecule type" value="Genomic_DNA"/>
</dbReference>
<dbReference type="Proteomes" id="UP000304951">
    <property type="component" value="Unassembled WGS sequence"/>
</dbReference>
<dbReference type="GO" id="GO:0005351">
    <property type="term" value="F:carbohydrate:proton symporter activity"/>
    <property type="evidence" value="ECO:0007669"/>
    <property type="project" value="TreeGrafter"/>
</dbReference>
<evidence type="ECO:0000259" key="9">
    <source>
        <dbReference type="PROSITE" id="PS50850"/>
    </source>
</evidence>
<dbReference type="PROSITE" id="PS50850">
    <property type="entry name" value="MFS"/>
    <property type="match status" value="1"/>
</dbReference>
<dbReference type="FunFam" id="1.20.1250.20:FF:000090">
    <property type="entry name" value="MFS sugar transporter, putative"/>
    <property type="match status" value="1"/>
</dbReference>
<evidence type="ECO:0000256" key="3">
    <source>
        <dbReference type="ARBA" id="ARBA00022448"/>
    </source>
</evidence>
<feature type="transmembrane region" description="Helical" evidence="8">
    <location>
        <begin position="372"/>
        <end position="396"/>
    </location>
</feature>
<comment type="subcellular location">
    <subcellularLocation>
        <location evidence="1">Membrane</location>
        <topology evidence="1">Multi-pass membrane protein</topology>
    </subcellularLocation>
</comment>
<feature type="transmembrane region" description="Helical" evidence="8">
    <location>
        <begin position="185"/>
        <end position="206"/>
    </location>
</feature>
<comment type="caution">
    <text evidence="10">The sequence shown here is derived from an EMBL/GenBank/DDBJ whole genome shotgun (WGS) entry which is preliminary data.</text>
</comment>
<dbReference type="Pfam" id="PF00083">
    <property type="entry name" value="Sugar_tr"/>
    <property type="match status" value="1"/>
</dbReference>
<feature type="transmembrane region" description="Helical" evidence="8">
    <location>
        <begin position="69"/>
        <end position="87"/>
    </location>
</feature>
<keyword evidence="5 8" id="KW-1133">Transmembrane helix</keyword>
<evidence type="ECO:0000313" key="11">
    <source>
        <dbReference type="Proteomes" id="UP000304951"/>
    </source>
</evidence>
<dbReference type="GO" id="GO:0016020">
    <property type="term" value="C:membrane"/>
    <property type="evidence" value="ECO:0007669"/>
    <property type="project" value="UniProtKB-SubCell"/>
</dbReference>
<evidence type="ECO:0000256" key="1">
    <source>
        <dbReference type="ARBA" id="ARBA00004141"/>
    </source>
</evidence>
<keyword evidence="4 8" id="KW-0812">Transmembrane</keyword>
<protein>
    <submittedName>
        <fullName evidence="10">General substrate transporter</fullName>
    </submittedName>
</protein>
<dbReference type="InterPro" id="IPR005828">
    <property type="entry name" value="MFS_sugar_transport-like"/>
</dbReference>
<feature type="transmembrane region" description="Helical" evidence="8">
    <location>
        <begin position="154"/>
        <end position="173"/>
    </location>
</feature>
<dbReference type="InterPro" id="IPR003663">
    <property type="entry name" value="Sugar/inositol_transpt"/>
</dbReference>
<evidence type="ECO:0000313" key="10">
    <source>
        <dbReference type="EMBL" id="THV74554.1"/>
    </source>
</evidence>
<dbReference type="InterPro" id="IPR050360">
    <property type="entry name" value="MFS_Sugar_Transporters"/>
</dbReference>
<evidence type="ECO:0000256" key="2">
    <source>
        <dbReference type="ARBA" id="ARBA00010992"/>
    </source>
</evidence>
<dbReference type="PANTHER" id="PTHR48022">
    <property type="entry name" value="PLASTIDIC GLUCOSE TRANSPORTER 4"/>
    <property type="match status" value="1"/>
</dbReference>
<evidence type="ECO:0000256" key="8">
    <source>
        <dbReference type="SAM" id="Phobius"/>
    </source>
</evidence>
<dbReference type="InterPro" id="IPR020846">
    <property type="entry name" value="MFS_dom"/>
</dbReference>
<dbReference type="PROSITE" id="PS00217">
    <property type="entry name" value="SUGAR_TRANSPORT_2"/>
    <property type="match status" value="1"/>
</dbReference>
<evidence type="ECO:0000256" key="6">
    <source>
        <dbReference type="ARBA" id="ARBA00023136"/>
    </source>
</evidence>
<evidence type="ECO:0000256" key="4">
    <source>
        <dbReference type="ARBA" id="ARBA00022692"/>
    </source>
</evidence>
<dbReference type="PANTHER" id="PTHR48022:SF9">
    <property type="entry name" value="MAJOR FACILITATOR SUPERFAMILY (MFS) PROFILE DOMAIN-CONTAINING PROTEIN"/>
    <property type="match status" value="1"/>
</dbReference>
<feature type="transmembrane region" description="Helical" evidence="8">
    <location>
        <begin position="125"/>
        <end position="142"/>
    </location>
</feature>
<feature type="transmembrane region" description="Helical" evidence="8">
    <location>
        <begin position="408"/>
        <end position="427"/>
    </location>
</feature>
<feature type="transmembrane region" description="Helical" evidence="8">
    <location>
        <begin position="276"/>
        <end position="298"/>
    </location>
</feature>
<feature type="transmembrane region" description="Helical" evidence="8">
    <location>
        <begin position="439"/>
        <end position="459"/>
    </location>
</feature>
<accession>A0A4S8STT4</accession>
<sequence length="506" mass="55680">MHDSEEPASSRPTHRSVTMGKATVILSSAFLAIGGFLFGYDSGIIGGVISFPQFIEYFNDPNSTVTGGIVSTFQGGAVLGTIINMVIADRLGRKRTIAAGSIVSLIGCVLQAAAVNMAMLMVGRFVAGAAVGMLTSTIPMYAAEISESKYRGALSGALQWFLSWGFFAAQWIGYGCQHVKGPFSWRFPLAFQCIPAVILVSGIWFLQESPRWLCEKDRWEEARAVLQKLHHDGTAETDQRIELEFREIRDVIEADRINNSTSVSTIFTKASWRKRLLLGCGVQAFGPLSGINVINYYGPEIYKILGIDNSTSLMIIGISGSLSIVYCTIGLWALERFGRVKPLIISAAGLGAALVCNAAMSQHLNPSNGNMLRAMVAMNFVFSLFYTPLGIISWVYPAEIFPVEVRAFGNATTTFTNWTLNLIFAQFTPQALDSIGFRYFYVFFVFNIIAMLCYIFFYPETKGKTLEQMDELFGDQLVPHALEDPKGAAIAMEKNGIETHEEVVKY</sequence>
<keyword evidence="6 8" id="KW-0472">Membrane</keyword>
<feature type="domain" description="Major facilitator superfamily (MFS) profile" evidence="9">
    <location>
        <begin position="27"/>
        <end position="462"/>
    </location>
</feature>
<feature type="transmembrane region" description="Helical" evidence="8">
    <location>
        <begin position="99"/>
        <end position="119"/>
    </location>
</feature>
<gene>
    <name evidence="10" type="ORF">D6D28_02475</name>
</gene>
<dbReference type="PRINTS" id="PR00171">
    <property type="entry name" value="SUGRTRNSPORT"/>
</dbReference>
<dbReference type="InterPro" id="IPR005829">
    <property type="entry name" value="Sugar_transporter_CS"/>
</dbReference>
<dbReference type="AlphaFoldDB" id="A0A4S8STT4"/>
<organism evidence="10 11">
    <name type="scientific">Aureobasidium pullulans</name>
    <name type="common">Black yeast</name>
    <name type="synonym">Pullularia pullulans</name>
    <dbReference type="NCBI Taxonomy" id="5580"/>
    <lineage>
        <taxon>Eukaryota</taxon>
        <taxon>Fungi</taxon>
        <taxon>Dikarya</taxon>
        <taxon>Ascomycota</taxon>
        <taxon>Pezizomycotina</taxon>
        <taxon>Dothideomycetes</taxon>
        <taxon>Dothideomycetidae</taxon>
        <taxon>Dothideales</taxon>
        <taxon>Saccotheciaceae</taxon>
        <taxon>Aureobasidium</taxon>
    </lineage>
</organism>
<feature type="transmembrane region" description="Helical" evidence="8">
    <location>
        <begin position="24"/>
        <end position="49"/>
    </location>
</feature>
<feature type="transmembrane region" description="Helical" evidence="8">
    <location>
        <begin position="343"/>
        <end position="360"/>
    </location>
</feature>